<dbReference type="PRINTS" id="PR00007">
    <property type="entry name" value="COMPLEMNTC1Q"/>
</dbReference>
<organism evidence="7 8">
    <name type="scientific">Myripristis murdjan</name>
    <name type="common">pinecone soldierfish</name>
    <dbReference type="NCBI Taxonomy" id="586833"/>
    <lineage>
        <taxon>Eukaryota</taxon>
        <taxon>Metazoa</taxon>
        <taxon>Chordata</taxon>
        <taxon>Craniata</taxon>
        <taxon>Vertebrata</taxon>
        <taxon>Euteleostomi</taxon>
        <taxon>Actinopterygii</taxon>
        <taxon>Neopterygii</taxon>
        <taxon>Teleostei</taxon>
        <taxon>Neoteleostei</taxon>
        <taxon>Acanthomorphata</taxon>
        <taxon>Holocentriformes</taxon>
        <taxon>Holocentridae</taxon>
        <taxon>Myripristis</taxon>
    </lineage>
</organism>
<dbReference type="Proteomes" id="UP000472263">
    <property type="component" value="Chromosome 5"/>
</dbReference>
<feature type="chain" id="PRO_5025629950" evidence="5">
    <location>
        <begin position="42"/>
        <end position="261"/>
    </location>
</feature>
<protein>
    <submittedName>
        <fullName evidence="7">Complement C1q B chain</fullName>
    </submittedName>
</protein>
<evidence type="ECO:0000256" key="5">
    <source>
        <dbReference type="SAM" id="SignalP"/>
    </source>
</evidence>
<comment type="subcellular location">
    <subcellularLocation>
        <location evidence="1">Secreted</location>
        <location evidence="1">Extracellular space</location>
        <location evidence="1">Extracellular matrix</location>
    </subcellularLocation>
</comment>
<keyword evidence="2" id="KW-0964">Secreted</keyword>
<dbReference type="InParanoid" id="A0A667Y0Z0"/>
<gene>
    <name evidence="7" type="primary">C1QB</name>
</gene>
<evidence type="ECO:0000256" key="2">
    <source>
        <dbReference type="ARBA" id="ARBA00022525"/>
    </source>
</evidence>
<name>A0A667Y0Z0_9TELE</name>
<evidence type="ECO:0000313" key="7">
    <source>
        <dbReference type="Ensembl" id="ENSMMDP00005017879.1"/>
    </source>
</evidence>
<feature type="compositionally biased region" description="Basic and acidic residues" evidence="4">
    <location>
        <begin position="66"/>
        <end position="75"/>
    </location>
</feature>
<feature type="compositionally biased region" description="Low complexity" evidence="4">
    <location>
        <begin position="112"/>
        <end position="121"/>
    </location>
</feature>
<dbReference type="SMART" id="SM00110">
    <property type="entry name" value="C1Q"/>
    <property type="match status" value="1"/>
</dbReference>
<proteinExistence type="predicted"/>
<evidence type="ECO:0000256" key="1">
    <source>
        <dbReference type="ARBA" id="ARBA00004498"/>
    </source>
</evidence>
<feature type="domain" description="C1q" evidence="6">
    <location>
        <begin position="126"/>
        <end position="261"/>
    </location>
</feature>
<dbReference type="InterPro" id="IPR008983">
    <property type="entry name" value="Tumour_necrosis_fac-like_dom"/>
</dbReference>
<feature type="region of interest" description="Disordered" evidence="4">
    <location>
        <begin position="44"/>
        <end position="127"/>
    </location>
</feature>
<evidence type="ECO:0000259" key="6">
    <source>
        <dbReference type="PROSITE" id="PS50871"/>
    </source>
</evidence>
<dbReference type="PANTHER" id="PTHR15427">
    <property type="entry name" value="EMILIN ELASTIN MICROFIBRIL INTERFACE-LOCATED PROTEIN ELASTIN MICROFIBRIL INTERFACER"/>
    <property type="match status" value="1"/>
</dbReference>
<dbReference type="Pfam" id="PF00386">
    <property type="entry name" value="C1q"/>
    <property type="match status" value="1"/>
</dbReference>
<dbReference type="Ensembl" id="ENSMMDT00005018324.1">
    <property type="protein sequence ID" value="ENSMMDP00005017879.1"/>
    <property type="gene ID" value="ENSMMDG00005008965.1"/>
</dbReference>
<sequence>MEVRGPPGGPQHGKVPCTAAQWLSCGVAALLLTLHVAPVVTQSTCDASGRPGIPGIPGTHGSNGRDGPKGEKGDSGEAGQPVQGQKGATGGLGPPGRPGLKGDPGEPGPPGSAGTPGPKGKTLGSSNEKKSFFSQYRWASPMPDIDTPLIFNREFLSDLEPQQQGEQLTNGVFSCTTKGVYFFTYHITARSQVCLKLMKGTESKVTYCDTAEGFLVSAGSTVLELDVGDEVSLHTTKQNSVIPQHTSASHTFTGFLLFPTS</sequence>
<dbReference type="GeneTree" id="ENSGT00940000161091"/>
<dbReference type="Gene3D" id="2.60.120.40">
    <property type="match status" value="1"/>
</dbReference>
<keyword evidence="3" id="KW-0272">Extracellular matrix</keyword>
<keyword evidence="5" id="KW-0732">Signal</keyword>
<dbReference type="PANTHER" id="PTHR15427:SF43">
    <property type="entry name" value="COMPLEMENT COMPONENT 1, Q SUBCOMPONENT, B CHAIN PRECURSOR"/>
    <property type="match status" value="1"/>
</dbReference>
<dbReference type="InterPro" id="IPR001073">
    <property type="entry name" value="C1q_dom"/>
</dbReference>
<dbReference type="SUPFAM" id="SSF49842">
    <property type="entry name" value="TNF-like"/>
    <property type="match status" value="1"/>
</dbReference>
<dbReference type="InterPro" id="IPR050392">
    <property type="entry name" value="Collagen/C1q_domain"/>
</dbReference>
<keyword evidence="8" id="KW-1185">Reference proteome</keyword>
<feature type="signal peptide" evidence="5">
    <location>
        <begin position="1"/>
        <end position="41"/>
    </location>
</feature>
<evidence type="ECO:0000256" key="3">
    <source>
        <dbReference type="ARBA" id="ARBA00022530"/>
    </source>
</evidence>
<reference evidence="7" key="1">
    <citation type="submission" date="2019-06" db="EMBL/GenBank/DDBJ databases">
        <authorList>
            <consortium name="Wellcome Sanger Institute Data Sharing"/>
        </authorList>
    </citation>
    <scope>NUCLEOTIDE SEQUENCE [LARGE SCALE GENOMIC DNA]</scope>
</reference>
<accession>A0A667Y0Z0</accession>
<evidence type="ECO:0000313" key="8">
    <source>
        <dbReference type="Proteomes" id="UP000472263"/>
    </source>
</evidence>
<reference evidence="7" key="3">
    <citation type="submission" date="2025-09" db="UniProtKB">
        <authorList>
            <consortium name="Ensembl"/>
        </authorList>
    </citation>
    <scope>IDENTIFICATION</scope>
</reference>
<dbReference type="PROSITE" id="PS50871">
    <property type="entry name" value="C1Q"/>
    <property type="match status" value="1"/>
</dbReference>
<evidence type="ECO:0000256" key="4">
    <source>
        <dbReference type="SAM" id="MobiDB-lite"/>
    </source>
</evidence>
<dbReference type="AlphaFoldDB" id="A0A667Y0Z0"/>
<reference evidence="7" key="2">
    <citation type="submission" date="2025-08" db="UniProtKB">
        <authorList>
            <consortium name="Ensembl"/>
        </authorList>
    </citation>
    <scope>IDENTIFICATION</scope>
</reference>